<feature type="compositionally biased region" description="Basic and acidic residues" evidence="1">
    <location>
        <begin position="253"/>
        <end position="266"/>
    </location>
</feature>
<protein>
    <submittedName>
        <fullName evidence="2">Uncharacterized protein</fullName>
    </submittedName>
</protein>
<name>A0A017S0Q6_ASPRC</name>
<dbReference type="SUPFAM" id="SSF52833">
    <property type="entry name" value="Thioredoxin-like"/>
    <property type="match status" value="1"/>
</dbReference>
<dbReference type="HOGENOM" id="CLU_033575_0_0_1"/>
<feature type="compositionally biased region" description="Basic and acidic residues" evidence="1">
    <location>
        <begin position="274"/>
        <end position="289"/>
    </location>
</feature>
<evidence type="ECO:0000313" key="3">
    <source>
        <dbReference type="Proteomes" id="UP000019804"/>
    </source>
</evidence>
<keyword evidence="3" id="KW-1185">Reference proteome</keyword>
<dbReference type="InterPro" id="IPR036249">
    <property type="entry name" value="Thioredoxin-like_sf"/>
</dbReference>
<feature type="compositionally biased region" description="Basic and acidic residues" evidence="1">
    <location>
        <begin position="192"/>
        <end position="203"/>
    </location>
</feature>
<dbReference type="GeneID" id="63695623"/>
<evidence type="ECO:0000313" key="2">
    <source>
        <dbReference type="EMBL" id="EYE90209.1"/>
    </source>
</evidence>
<dbReference type="OrthoDB" id="9932926at2759"/>
<feature type="compositionally biased region" description="Polar residues" evidence="1">
    <location>
        <begin position="100"/>
        <end position="135"/>
    </location>
</feature>
<feature type="compositionally biased region" description="Low complexity" evidence="1">
    <location>
        <begin position="165"/>
        <end position="191"/>
    </location>
</feature>
<organism evidence="2 3">
    <name type="scientific">Aspergillus ruber (strain CBS 135680)</name>
    <dbReference type="NCBI Taxonomy" id="1388766"/>
    <lineage>
        <taxon>Eukaryota</taxon>
        <taxon>Fungi</taxon>
        <taxon>Dikarya</taxon>
        <taxon>Ascomycota</taxon>
        <taxon>Pezizomycotina</taxon>
        <taxon>Eurotiomycetes</taxon>
        <taxon>Eurotiomycetidae</taxon>
        <taxon>Eurotiales</taxon>
        <taxon>Aspergillaceae</taxon>
        <taxon>Aspergillus</taxon>
        <taxon>Aspergillus subgen. Aspergillus</taxon>
    </lineage>
</organism>
<accession>A0A017S0Q6</accession>
<dbReference type="PROSITE" id="PS51354">
    <property type="entry name" value="GLUTAREDOXIN_2"/>
    <property type="match status" value="1"/>
</dbReference>
<sequence>MADNTLYLYTSLTAGSSHIVTATARLETILKANKLPFRAIDVATDDASRKLWGRRSRGRKLPGLVKAGMIVGDLEQIEEWNEYGELRMQVNNVEALDSFPTDTPASLTGSSTTTPSASDPNAPPKQSTIKIQSPPSKEHTKDDSITVAMRQASEEAASKAKDNKSGAGPTDTTTSATVPTSNATAAPAAGTGEKKAPGEETVRRKSIIGEIAGEIQRPRLVPENAAVSSANLHADNPAALREHHRGSIVSATSKEERDQVAQDLRKSISGGHQDMLDALRQDHKDHNGEQKPTFETIEQDPFED</sequence>
<dbReference type="AlphaFoldDB" id="A0A017S0Q6"/>
<proteinExistence type="predicted"/>
<feature type="region of interest" description="Disordered" evidence="1">
    <location>
        <begin position="97"/>
        <end position="205"/>
    </location>
</feature>
<dbReference type="Proteomes" id="UP000019804">
    <property type="component" value="Unassembled WGS sequence"/>
</dbReference>
<evidence type="ECO:0000256" key="1">
    <source>
        <dbReference type="SAM" id="MobiDB-lite"/>
    </source>
</evidence>
<dbReference type="Gene3D" id="3.40.30.10">
    <property type="entry name" value="Glutaredoxin"/>
    <property type="match status" value="1"/>
</dbReference>
<feature type="region of interest" description="Disordered" evidence="1">
    <location>
        <begin position="226"/>
        <end position="304"/>
    </location>
</feature>
<gene>
    <name evidence="2" type="ORF">EURHEDRAFT_407105</name>
</gene>
<dbReference type="RefSeq" id="XP_040633899.1">
    <property type="nucleotide sequence ID" value="XM_040780499.1"/>
</dbReference>
<dbReference type="EMBL" id="KK088466">
    <property type="protein sequence ID" value="EYE90209.1"/>
    <property type="molecule type" value="Genomic_DNA"/>
</dbReference>
<reference evidence="3" key="1">
    <citation type="journal article" date="2014" name="Nat. Commun.">
        <title>Genomic adaptations of the halophilic Dead Sea filamentous fungus Eurotium rubrum.</title>
        <authorList>
            <person name="Kis-Papo T."/>
            <person name="Weig A.R."/>
            <person name="Riley R."/>
            <person name="Persoh D."/>
            <person name="Salamov A."/>
            <person name="Sun H."/>
            <person name="Lipzen A."/>
            <person name="Wasser S.P."/>
            <person name="Rambold G."/>
            <person name="Grigoriev I.V."/>
            <person name="Nevo E."/>
        </authorList>
    </citation>
    <scope>NUCLEOTIDE SEQUENCE [LARGE SCALE GENOMIC DNA]</scope>
    <source>
        <strain evidence="3">CBS 135680</strain>
    </source>
</reference>
<feature type="compositionally biased region" description="Basic and acidic residues" evidence="1">
    <location>
        <begin position="152"/>
        <end position="164"/>
    </location>
</feature>
<dbReference type="STRING" id="1388766.A0A017S0Q6"/>